<evidence type="ECO:0000313" key="2">
    <source>
        <dbReference type="EMBL" id="RYN51765.1"/>
    </source>
</evidence>
<dbReference type="AlphaFoldDB" id="A0A4Q4MIA9"/>
<sequence>MLTFSLVILARLLASSLLPALMQADTMITLTLYNMTSEVQTPCCSPKNNRPLYDANRDA</sequence>
<dbReference type="Proteomes" id="UP000292402">
    <property type="component" value="Unassembled WGS sequence"/>
</dbReference>
<proteinExistence type="predicted"/>
<organism evidence="2 3">
    <name type="scientific">Alternaria tenuissima</name>
    <dbReference type="NCBI Taxonomy" id="119927"/>
    <lineage>
        <taxon>Eukaryota</taxon>
        <taxon>Fungi</taxon>
        <taxon>Dikarya</taxon>
        <taxon>Ascomycota</taxon>
        <taxon>Pezizomycotina</taxon>
        <taxon>Dothideomycetes</taxon>
        <taxon>Pleosporomycetidae</taxon>
        <taxon>Pleosporales</taxon>
        <taxon>Pleosporineae</taxon>
        <taxon>Pleosporaceae</taxon>
        <taxon>Alternaria</taxon>
        <taxon>Alternaria sect. Alternaria</taxon>
        <taxon>Alternaria alternata complex</taxon>
    </lineage>
</organism>
<keyword evidence="1" id="KW-0732">Signal</keyword>
<protein>
    <submittedName>
        <fullName evidence="2">Uncharacterized protein</fullName>
    </submittedName>
</protein>
<comment type="caution">
    <text evidence="2">The sequence shown here is derived from an EMBL/GenBank/DDBJ whole genome shotgun (WGS) entry which is preliminary data.</text>
</comment>
<reference evidence="3" key="1">
    <citation type="journal article" date="2019" name="bioRxiv">
        <title>Genomics, evolutionary history and diagnostics of the Alternaria alternata species group including apple and Asian pear pathotypes.</title>
        <authorList>
            <person name="Armitage A.D."/>
            <person name="Cockerton H.M."/>
            <person name="Sreenivasaprasad S."/>
            <person name="Woodhall J.W."/>
            <person name="Lane C.R."/>
            <person name="Harrison R.J."/>
            <person name="Clarkson J.P."/>
        </authorList>
    </citation>
    <scope>NUCLEOTIDE SEQUENCE [LARGE SCALE GENOMIC DNA]</scope>
    <source>
        <strain evidence="3">FERA 1082</strain>
    </source>
</reference>
<accession>A0A4Q4MIA9</accession>
<evidence type="ECO:0000256" key="1">
    <source>
        <dbReference type="SAM" id="SignalP"/>
    </source>
</evidence>
<dbReference type="EMBL" id="PDXA01000015">
    <property type="protein sequence ID" value="RYN51765.1"/>
    <property type="molecule type" value="Genomic_DNA"/>
</dbReference>
<gene>
    <name evidence="2" type="ORF">AA0114_g5406</name>
</gene>
<evidence type="ECO:0000313" key="3">
    <source>
        <dbReference type="Proteomes" id="UP000292402"/>
    </source>
</evidence>
<feature type="signal peptide" evidence="1">
    <location>
        <begin position="1"/>
        <end position="24"/>
    </location>
</feature>
<feature type="chain" id="PRO_5020625053" evidence="1">
    <location>
        <begin position="25"/>
        <end position="59"/>
    </location>
</feature>
<name>A0A4Q4MIA9_9PLEO</name>